<dbReference type="EC" id="5.6.2.4" evidence="8"/>
<keyword evidence="3" id="KW-0378">Hydrolase</keyword>
<dbReference type="GO" id="GO:0004386">
    <property type="term" value="F:helicase activity"/>
    <property type="evidence" value="ECO:0007669"/>
    <property type="project" value="UniProtKB-KW"/>
</dbReference>
<dbReference type="InterPro" id="IPR032438">
    <property type="entry name" value="ERCC3_RAD25_C"/>
</dbReference>
<dbReference type="PROSITE" id="PS51192">
    <property type="entry name" value="HELICASE_ATP_BIND_1"/>
    <property type="match status" value="1"/>
</dbReference>
<dbReference type="PRINTS" id="PR00851">
    <property type="entry name" value="XRODRMPGMNTB"/>
</dbReference>
<evidence type="ECO:0000256" key="4">
    <source>
        <dbReference type="ARBA" id="ARBA00022806"/>
    </source>
</evidence>
<feature type="domain" description="Helicase C-terminal" evidence="11">
    <location>
        <begin position="415"/>
        <end position="566"/>
    </location>
</feature>
<evidence type="ECO:0000256" key="9">
    <source>
        <dbReference type="ARBA" id="ARBA00048988"/>
    </source>
</evidence>
<comment type="similarity">
    <text evidence="1">Belongs to the helicase family. RAD25/XPB subfamily.</text>
</comment>
<proteinExistence type="inferred from homology"/>
<keyword evidence="2" id="KW-0547">Nucleotide-binding</keyword>
<dbReference type="CDD" id="cd18789">
    <property type="entry name" value="SF2_C_XPB"/>
    <property type="match status" value="1"/>
</dbReference>
<dbReference type="NCBIfam" id="NF045503">
    <property type="entry name" value="repair_heli_XPB"/>
    <property type="match status" value="1"/>
</dbReference>
<evidence type="ECO:0000256" key="8">
    <source>
        <dbReference type="ARBA" id="ARBA00034808"/>
    </source>
</evidence>
<dbReference type="Pfam" id="PF13625">
    <property type="entry name" value="Helicase_C_3"/>
    <property type="match status" value="1"/>
</dbReference>
<dbReference type="InterPro" id="IPR014001">
    <property type="entry name" value="Helicase_ATP-bd"/>
</dbReference>
<accession>A0ABN1BMF8</accession>
<dbReference type="EMBL" id="BAAADB010000004">
    <property type="protein sequence ID" value="GAA0501203.1"/>
    <property type="molecule type" value="Genomic_DNA"/>
</dbReference>
<comment type="catalytic activity">
    <reaction evidence="7">
        <text>Couples ATP hydrolysis with the unwinding of duplex DNA by translocating in the 3'-5' direction.</text>
        <dbReference type="EC" id="5.6.2.4"/>
    </reaction>
</comment>
<keyword evidence="5" id="KW-0067">ATP-binding</keyword>
<evidence type="ECO:0000256" key="7">
    <source>
        <dbReference type="ARBA" id="ARBA00034617"/>
    </source>
</evidence>
<protein>
    <recommendedName>
        <fullName evidence="8">DNA 3'-5' helicase</fullName>
        <ecNumber evidence="8">5.6.2.4</ecNumber>
    </recommendedName>
</protein>
<dbReference type="InterPro" id="IPR006935">
    <property type="entry name" value="Helicase/UvrB_N"/>
</dbReference>
<dbReference type="InterPro" id="IPR027417">
    <property type="entry name" value="P-loop_NTPase"/>
</dbReference>
<dbReference type="InterPro" id="IPR050615">
    <property type="entry name" value="ATP-dep_DNA_Helicase"/>
</dbReference>
<gene>
    <name evidence="12" type="ORF">GCM10008937_05800</name>
</gene>
<keyword evidence="6" id="KW-0413">Isomerase</keyword>
<evidence type="ECO:0000256" key="3">
    <source>
        <dbReference type="ARBA" id="ARBA00022801"/>
    </source>
</evidence>
<dbReference type="SMART" id="SM00487">
    <property type="entry name" value="DEXDc"/>
    <property type="match status" value="1"/>
</dbReference>
<dbReference type="SUPFAM" id="SSF52540">
    <property type="entry name" value="P-loop containing nucleoside triphosphate hydrolases"/>
    <property type="match status" value="1"/>
</dbReference>
<comment type="caution">
    <text evidence="12">The sequence shown here is derived from an EMBL/GenBank/DDBJ whole genome shotgun (WGS) entry which is preliminary data.</text>
</comment>
<evidence type="ECO:0000256" key="5">
    <source>
        <dbReference type="ARBA" id="ARBA00022840"/>
    </source>
</evidence>
<dbReference type="SMART" id="SM00490">
    <property type="entry name" value="HELICc"/>
    <property type="match status" value="1"/>
</dbReference>
<dbReference type="Pfam" id="PF16203">
    <property type="entry name" value="ERCC3_RAD25_C"/>
    <property type="match status" value="1"/>
</dbReference>
<evidence type="ECO:0000313" key="13">
    <source>
        <dbReference type="Proteomes" id="UP001500191"/>
    </source>
</evidence>
<keyword evidence="4 12" id="KW-0347">Helicase</keyword>
<organism evidence="12 13">
    <name type="scientific">Deinococcus depolymerans</name>
    <dbReference type="NCBI Taxonomy" id="392408"/>
    <lineage>
        <taxon>Bacteria</taxon>
        <taxon>Thermotogati</taxon>
        <taxon>Deinococcota</taxon>
        <taxon>Deinococci</taxon>
        <taxon>Deinococcales</taxon>
        <taxon>Deinococcaceae</taxon>
        <taxon>Deinococcus</taxon>
    </lineage>
</organism>
<reference evidence="12 13" key="1">
    <citation type="journal article" date="2019" name="Int. J. Syst. Evol. Microbiol.">
        <title>The Global Catalogue of Microorganisms (GCM) 10K type strain sequencing project: providing services to taxonomists for standard genome sequencing and annotation.</title>
        <authorList>
            <consortium name="The Broad Institute Genomics Platform"/>
            <consortium name="The Broad Institute Genome Sequencing Center for Infectious Disease"/>
            <person name="Wu L."/>
            <person name="Ma J."/>
        </authorList>
    </citation>
    <scope>NUCLEOTIDE SEQUENCE [LARGE SCALE GENOMIC DNA]</scope>
    <source>
        <strain evidence="12 13">JCM 14368</strain>
    </source>
</reference>
<dbReference type="Pfam" id="PF04851">
    <property type="entry name" value="ResIII"/>
    <property type="match status" value="1"/>
</dbReference>
<dbReference type="Proteomes" id="UP001500191">
    <property type="component" value="Unassembled WGS sequence"/>
</dbReference>
<dbReference type="PANTHER" id="PTHR11274:SF0">
    <property type="entry name" value="GENERAL TRANSCRIPTION AND DNA REPAIR FACTOR IIH HELICASE SUBUNIT XPB"/>
    <property type="match status" value="1"/>
</dbReference>
<comment type="catalytic activity">
    <reaction evidence="9">
        <text>ATP + H2O = ADP + phosphate + H(+)</text>
        <dbReference type="Rhea" id="RHEA:13065"/>
        <dbReference type="ChEBI" id="CHEBI:15377"/>
        <dbReference type="ChEBI" id="CHEBI:15378"/>
        <dbReference type="ChEBI" id="CHEBI:30616"/>
        <dbReference type="ChEBI" id="CHEBI:43474"/>
        <dbReference type="ChEBI" id="CHEBI:456216"/>
        <dbReference type="EC" id="5.6.2.4"/>
    </reaction>
</comment>
<evidence type="ECO:0000256" key="2">
    <source>
        <dbReference type="ARBA" id="ARBA00022741"/>
    </source>
</evidence>
<dbReference type="InterPro" id="IPR032830">
    <property type="entry name" value="XPB/Ssl2_N"/>
</dbReference>
<evidence type="ECO:0000256" key="6">
    <source>
        <dbReference type="ARBA" id="ARBA00023235"/>
    </source>
</evidence>
<evidence type="ECO:0000259" key="10">
    <source>
        <dbReference type="PROSITE" id="PS51192"/>
    </source>
</evidence>
<keyword evidence="13" id="KW-1185">Reference proteome</keyword>
<feature type="domain" description="Helicase ATP-binding" evidence="10">
    <location>
        <begin position="198"/>
        <end position="360"/>
    </location>
</feature>
<dbReference type="InterPro" id="IPR001650">
    <property type="entry name" value="Helicase_C-like"/>
</dbReference>
<name>A0ABN1BMF8_9DEIO</name>
<dbReference type="PROSITE" id="PS51194">
    <property type="entry name" value="HELICASE_CTER"/>
    <property type="match status" value="1"/>
</dbReference>
<evidence type="ECO:0000259" key="11">
    <source>
        <dbReference type="PROSITE" id="PS51194"/>
    </source>
</evidence>
<evidence type="ECO:0000313" key="12">
    <source>
        <dbReference type="EMBL" id="GAA0501203.1"/>
    </source>
</evidence>
<dbReference type="RefSeq" id="WP_343755875.1">
    <property type="nucleotide sequence ID" value="NZ_BAAADB010000004.1"/>
</dbReference>
<dbReference type="Gene3D" id="3.40.50.300">
    <property type="entry name" value="P-loop containing nucleotide triphosphate hydrolases"/>
    <property type="match status" value="2"/>
</dbReference>
<evidence type="ECO:0000256" key="1">
    <source>
        <dbReference type="ARBA" id="ARBA00006637"/>
    </source>
</evidence>
<dbReference type="PANTHER" id="PTHR11274">
    <property type="entry name" value="RAD25/XP-B DNA REPAIR HELICASE"/>
    <property type="match status" value="1"/>
</dbReference>
<sequence length="566" mass="61712">MATDPLNPLIVQADRSVFLEAFNPRADAARAAIAPFAELVSSPEHLHTYRVSPLSLWNAASTGMTADAMLGALEGHAKFPLPGNVVTDIRELVGRWGRLTLDRFDEALILSAAPGDGPLLSELARHRAVGPLLRERMSDVVYTVDAGARGELKRALMDAGWPVDDRAGYTQGAAFPVTLAPDLTVRDYQREAAQAFYQGGSDTGGSGVVVLAPGAGKTVVGMVAMSLVGQRTLVLTTNRTSVNQWQRELLARTDLTPDDVQEYAPGRPAGRELAPVTLCTYQMLTHRRPGAPAGEEHPHMSLIGAAEWGLIIYDEVHLLPAPVFRLTAGVQARRRLGLTATLVREDGREGDVFALIGPKRYDQPWKTLETQGWIAAATCAEVRLRLPADERPAYAAAPDRQKHRLAAVNPAKRAALRAVLARHPDAPTLVIGSYLDQLDLMAADLEAPLISGKTPQRERERLFQAFREGRLRTLLLSKVGNFALDLPDAEVLVQVSGAFGSRQEEAQRLGRLLRPKADGRAAHFYSLVTRETVEEDHAHHRQLFLAEQGYTYDILDESELSAPGVH</sequence>